<dbReference type="InterPro" id="IPR040314">
    <property type="entry name" value="DOP1"/>
</dbReference>
<dbReference type="GO" id="GO:0005768">
    <property type="term" value="C:endosome"/>
    <property type="evidence" value="ECO:0007669"/>
    <property type="project" value="TreeGrafter"/>
</dbReference>
<evidence type="ECO:0000313" key="6">
    <source>
        <dbReference type="EMBL" id="KMU72780.1"/>
    </source>
</evidence>
<evidence type="ECO:0000259" key="5">
    <source>
        <dbReference type="Pfam" id="PF04118"/>
    </source>
</evidence>
<organism evidence="6 7">
    <name type="scientific">Coccidioides immitis RMSCC 3703</name>
    <dbReference type="NCBI Taxonomy" id="454286"/>
    <lineage>
        <taxon>Eukaryota</taxon>
        <taxon>Fungi</taxon>
        <taxon>Dikarya</taxon>
        <taxon>Ascomycota</taxon>
        <taxon>Pezizomycotina</taxon>
        <taxon>Eurotiomycetes</taxon>
        <taxon>Eurotiomycetidae</taxon>
        <taxon>Onygenales</taxon>
        <taxon>Onygenaceae</taxon>
        <taxon>Coccidioides</taxon>
    </lineage>
</organism>
<dbReference type="PANTHER" id="PTHR14042">
    <property type="entry name" value="DOPEY-RELATED"/>
    <property type="match status" value="1"/>
</dbReference>
<evidence type="ECO:0000256" key="4">
    <source>
        <dbReference type="SAM" id="MobiDB-lite"/>
    </source>
</evidence>
<dbReference type="GO" id="GO:0005802">
    <property type="term" value="C:trans-Golgi network"/>
    <property type="evidence" value="ECO:0007669"/>
    <property type="project" value="TreeGrafter"/>
</dbReference>
<dbReference type="AlphaFoldDB" id="A0A0J8QK17"/>
<dbReference type="STRING" id="454286.A0A0J8QK17"/>
<feature type="region of interest" description="Disordered" evidence="4">
    <location>
        <begin position="1"/>
        <end position="28"/>
    </location>
</feature>
<comment type="similarity">
    <text evidence="3">Belongs to the DOP1 family.</text>
</comment>
<keyword evidence="1" id="KW-0813">Transport</keyword>
<dbReference type="Pfam" id="PF04118">
    <property type="entry name" value="Dopey_N"/>
    <property type="match status" value="1"/>
</dbReference>
<proteinExistence type="inferred from homology"/>
<gene>
    <name evidence="6" type="ORF">CISG_03214</name>
</gene>
<dbReference type="Proteomes" id="UP000054559">
    <property type="component" value="Unassembled WGS sequence"/>
</dbReference>
<accession>A0A0J8QK17</accession>
<dbReference type="EMBL" id="DS268128">
    <property type="protein sequence ID" value="KMU72780.1"/>
    <property type="molecule type" value="Genomic_DNA"/>
</dbReference>
<evidence type="ECO:0000256" key="1">
    <source>
        <dbReference type="ARBA" id="ARBA00022448"/>
    </source>
</evidence>
<evidence type="ECO:0000256" key="3">
    <source>
        <dbReference type="ARBA" id="ARBA00046326"/>
    </source>
</evidence>
<dbReference type="InterPro" id="IPR007249">
    <property type="entry name" value="DOP1_N"/>
</dbReference>
<dbReference type="PANTHER" id="PTHR14042:SF24">
    <property type="entry name" value="PROTEIN DOPEY-1 HOMOLOG"/>
    <property type="match status" value="1"/>
</dbReference>
<dbReference type="GO" id="GO:0006895">
    <property type="term" value="P:Golgi to endosome transport"/>
    <property type="evidence" value="ECO:0007669"/>
    <property type="project" value="InterPro"/>
</dbReference>
<evidence type="ECO:0000256" key="2">
    <source>
        <dbReference type="ARBA" id="ARBA00022927"/>
    </source>
</evidence>
<keyword evidence="2" id="KW-0653">Protein transport</keyword>
<evidence type="ECO:0000313" key="7">
    <source>
        <dbReference type="Proteomes" id="UP000054559"/>
    </source>
</evidence>
<feature type="compositionally biased region" description="Low complexity" evidence="4">
    <location>
        <begin position="1"/>
        <end position="22"/>
    </location>
</feature>
<protein>
    <submittedName>
        <fullName evidence="6">Dopey family protein</fullName>
    </submittedName>
</protein>
<sequence>MSLDPASLARSSSPASSEASLPKNQSRAYEDGLKKDKAYRRYASNVERALSLFDTTLQEWADYISFLSRLLKALQSHPLSLAVVPEKVIVAKRLAQCLNPSLPSGVHQKALEVYGYIFALLKPDGLARDLSLYLPGIAPTLTFASLSVRPLFLSLVETYIAHLDAACIRPALKAILLS</sequence>
<dbReference type="GO" id="GO:0005829">
    <property type="term" value="C:cytosol"/>
    <property type="evidence" value="ECO:0007669"/>
    <property type="project" value="GOC"/>
</dbReference>
<feature type="domain" description="DOP1 N-terminal" evidence="5">
    <location>
        <begin position="36"/>
        <end position="178"/>
    </location>
</feature>
<dbReference type="GO" id="GO:0015031">
    <property type="term" value="P:protein transport"/>
    <property type="evidence" value="ECO:0007669"/>
    <property type="project" value="UniProtKB-KW"/>
</dbReference>
<reference evidence="7" key="1">
    <citation type="journal article" date="2010" name="Genome Res.">
        <title>Population genomic sequencing of Coccidioides fungi reveals recent hybridization and transposon control.</title>
        <authorList>
            <person name="Neafsey D.E."/>
            <person name="Barker B.M."/>
            <person name="Sharpton T.J."/>
            <person name="Stajich J.E."/>
            <person name="Park D.J."/>
            <person name="Whiston E."/>
            <person name="Hung C.-Y."/>
            <person name="McMahan C."/>
            <person name="White J."/>
            <person name="Sykes S."/>
            <person name="Heiman D."/>
            <person name="Young S."/>
            <person name="Zeng Q."/>
            <person name="Abouelleil A."/>
            <person name="Aftuck L."/>
            <person name="Bessette D."/>
            <person name="Brown A."/>
            <person name="FitzGerald M."/>
            <person name="Lui A."/>
            <person name="Macdonald J.P."/>
            <person name="Priest M."/>
            <person name="Orbach M.J."/>
            <person name="Galgiani J.N."/>
            <person name="Kirkland T.N."/>
            <person name="Cole G.T."/>
            <person name="Birren B.W."/>
            <person name="Henn M.R."/>
            <person name="Taylor J.W."/>
            <person name="Rounsley S.D."/>
        </authorList>
    </citation>
    <scope>NUCLEOTIDE SEQUENCE [LARGE SCALE GENOMIC DNA]</scope>
    <source>
        <strain evidence="7">RMSCC 3703</strain>
    </source>
</reference>
<name>A0A0J8QK17_COCIT</name>